<feature type="region of interest" description="Disordered" evidence="5">
    <location>
        <begin position="25"/>
        <end position="49"/>
    </location>
</feature>
<dbReference type="InterPro" id="IPR009023">
    <property type="entry name" value="HMG_CoA_Rdtase_NAD(P)-bd_sf"/>
</dbReference>
<keyword evidence="3" id="KW-0521">NADP</keyword>
<dbReference type="PROSITE" id="PS00318">
    <property type="entry name" value="HMG_COA_REDUCTASE_2"/>
    <property type="match status" value="1"/>
</dbReference>
<dbReference type="CDD" id="cd00643">
    <property type="entry name" value="HMG-CoA_reductase_classI"/>
    <property type="match status" value="1"/>
</dbReference>
<sequence length="425" mass="44921">MTLLPDNVHRMLASLRQQLAEHGFVGRMGPSDAPPPQRMPTRQSASDKSVEAIWQRLQGDTQVSDADKGELADSLSISRASEYAANIENYIGTTKLPLGVIGPLRVNGLHAAGDYFVPMATSEAALVASYARGAEICSRAGGVSAAVLREGVLRTPAFIFPDMLTAGHFINWIAENEDALQAAAQATTRHGKLIQIEPFMDVDLVFLMCRYTTGDAAGQNMVTVATQALCNYIAEHCPIKPLHWFVEANFSGDKKASYLGMHSGRGRKVTASVTLPDDMIRKYLRADPDAMMAYGRVAGLGSILSGQMGAQAHYANALAAIYIATGQDAACVAESSVGFTRMERRDGGIFFSVTLPNILVGTVGGGTGLPSQSAGLAIMGLKGAGHAPALAEVIASACMCGEISIVAAIAAGHFTHAHHKLARLR</sequence>
<dbReference type="InterPro" id="IPR002202">
    <property type="entry name" value="HMG_CoA_Rdtase"/>
</dbReference>
<evidence type="ECO:0000256" key="2">
    <source>
        <dbReference type="ARBA" id="ARBA00012999"/>
    </source>
</evidence>
<dbReference type="PANTHER" id="PTHR10572">
    <property type="entry name" value="3-HYDROXY-3-METHYLGLUTARYL-COENZYME A REDUCTASE"/>
    <property type="match status" value="1"/>
</dbReference>
<dbReference type="Gene3D" id="3.90.770.10">
    <property type="entry name" value="3-hydroxy-3-methylglutaryl-coenzyme A Reductase, Chain A, domain 2"/>
    <property type="match status" value="1"/>
</dbReference>
<comment type="caution">
    <text evidence="6">The sequence shown here is derived from an EMBL/GenBank/DDBJ whole genome shotgun (WGS) entry which is preliminary data.</text>
</comment>
<dbReference type="SUPFAM" id="SSF56542">
    <property type="entry name" value="Substrate-binding domain of HMG-CoA reductase"/>
    <property type="match status" value="1"/>
</dbReference>
<dbReference type="EC" id="1.1.1.34" evidence="2"/>
<dbReference type="SUPFAM" id="SSF55035">
    <property type="entry name" value="NAD-binding domain of HMG-CoA reductase"/>
    <property type="match status" value="1"/>
</dbReference>
<organism evidence="6 7">
    <name type="scientific">Sphingorhabdus arenilitoris</name>
    <dbReference type="NCBI Taxonomy" id="1490041"/>
    <lineage>
        <taxon>Bacteria</taxon>
        <taxon>Pseudomonadati</taxon>
        <taxon>Pseudomonadota</taxon>
        <taxon>Alphaproteobacteria</taxon>
        <taxon>Sphingomonadales</taxon>
        <taxon>Sphingomonadaceae</taxon>
        <taxon>Sphingorhabdus</taxon>
    </lineage>
</organism>
<dbReference type="Proteomes" id="UP001595887">
    <property type="component" value="Unassembled WGS sequence"/>
</dbReference>
<dbReference type="InterPro" id="IPR009029">
    <property type="entry name" value="HMG_CoA_Rdtase_sub-bd_dom_sf"/>
</dbReference>
<dbReference type="PRINTS" id="PR00071">
    <property type="entry name" value="HMGCOARDTASE"/>
</dbReference>
<dbReference type="InterPro" id="IPR004554">
    <property type="entry name" value="HMG_CoA_Rdtase_eu_arc"/>
</dbReference>
<evidence type="ECO:0000313" key="6">
    <source>
        <dbReference type="EMBL" id="MFC4293216.1"/>
    </source>
</evidence>
<proteinExistence type="inferred from homology"/>
<comment type="similarity">
    <text evidence="1">Belongs to the HMG-CoA reductase family.</text>
</comment>
<evidence type="ECO:0000256" key="4">
    <source>
        <dbReference type="ARBA" id="ARBA00023002"/>
    </source>
</evidence>
<accession>A0ABV8RLQ7</accession>
<protein>
    <recommendedName>
        <fullName evidence="2">hydroxymethylglutaryl-CoA reductase (NADPH)</fullName>
        <ecNumber evidence="2">1.1.1.34</ecNumber>
    </recommendedName>
</protein>
<dbReference type="RefSeq" id="WP_381424559.1">
    <property type="nucleotide sequence ID" value="NZ_JBHSDH010000013.1"/>
</dbReference>
<keyword evidence="4" id="KW-0560">Oxidoreductase</keyword>
<dbReference type="InterPro" id="IPR023076">
    <property type="entry name" value="HMG_CoA_Rdtase_CS"/>
</dbReference>
<dbReference type="InterPro" id="IPR023074">
    <property type="entry name" value="HMG_CoA_Rdtase_cat_sf"/>
</dbReference>
<dbReference type="PANTHER" id="PTHR10572:SF24">
    <property type="entry name" value="3-HYDROXY-3-METHYLGLUTARYL-COENZYME A REDUCTASE"/>
    <property type="match status" value="1"/>
</dbReference>
<evidence type="ECO:0000256" key="3">
    <source>
        <dbReference type="ARBA" id="ARBA00022857"/>
    </source>
</evidence>
<reference evidence="7" key="1">
    <citation type="journal article" date="2019" name="Int. J. Syst. Evol. Microbiol.">
        <title>The Global Catalogue of Microorganisms (GCM) 10K type strain sequencing project: providing services to taxonomists for standard genome sequencing and annotation.</title>
        <authorList>
            <consortium name="The Broad Institute Genomics Platform"/>
            <consortium name="The Broad Institute Genome Sequencing Center for Infectious Disease"/>
            <person name="Wu L."/>
            <person name="Ma J."/>
        </authorList>
    </citation>
    <scope>NUCLEOTIDE SEQUENCE [LARGE SCALE GENOMIC DNA]</scope>
    <source>
        <strain evidence="7">CECT 8531</strain>
    </source>
</reference>
<gene>
    <name evidence="6" type="ORF">ACFOWX_12395</name>
</gene>
<dbReference type="Gene3D" id="3.30.70.420">
    <property type="entry name" value="Hydroxymethylglutaryl-CoA reductase, class I/II, NAD/NADP-binding domain"/>
    <property type="match status" value="1"/>
</dbReference>
<keyword evidence="7" id="KW-1185">Reference proteome</keyword>
<dbReference type="Pfam" id="PF00368">
    <property type="entry name" value="HMG-CoA_red"/>
    <property type="match status" value="1"/>
</dbReference>
<evidence type="ECO:0000313" key="7">
    <source>
        <dbReference type="Proteomes" id="UP001595887"/>
    </source>
</evidence>
<dbReference type="PROSITE" id="PS50065">
    <property type="entry name" value="HMG_COA_REDUCTASE_4"/>
    <property type="match status" value="1"/>
</dbReference>
<name>A0ABV8RLQ7_9SPHN</name>
<evidence type="ECO:0000256" key="5">
    <source>
        <dbReference type="SAM" id="MobiDB-lite"/>
    </source>
</evidence>
<evidence type="ECO:0000256" key="1">
    <source>
        <dbReference type="ARBA" id="ARBA00007661"/>
    </source>
</evidence>
<dbReference type="EMBL" id="JBHSDH010000013">
    <property type="protein sequence ID" value="MFC4293216.1"/>
    <property type="molecule type" value="Genomic_DNA"/>
</dbReference>